<protein>
    <recommendedName>
        <fullName evidence="3">Lectin-like protein BA14k</fullName>
    </recommendedName>
</protein>
<dbReference type="Pfam" id="PF07886">
    <property type="entry name" value="BA14K"/>
    <property type="match status" value="2"/>
</dbReference>
<feature type="region of interest" description="Disordered" evidence="7">
    <location>
        <begin position="178"/>
        <end position="212"/>
    </location>
</feature>
<evidence type="ECO:0000256" key="7">
    <source>
        <dbReference type="SAM" id="MobiDB-lite"/>
    </source>
</evidence>
<dbReference type="EMBL" id="SMTL01000002">
    <property type="protein sequence ID" value="TDK36778.1"/>
    <property type="molecule type" value="Genomic_DNA"/>
</dbReference>
<name>A0A4R5UIW3_9HYPH</name>
<dbReference type="RefSeq" id="WP_133315540.1">
    <property type="nucleotide sequence ID" value="NZ_SMTL01000002.1"/>
</dbReference>
<dbReference type="OrthoDB" id="8117189at2"/>
<keyword evidence="9" id="KW-1185">Reference proteome</keyword>
<comment type="function">
    <text evidence="6">Has immunoglobulin-binding and hemagglutination properties, and can bind to mannose. Essential for virulence. May be involved in LPS biosynthesis or polysaccharide transport.</text>
</comment>
<reference evidence="8 9" key="1">
    <citation type="submission" date="2019-03" db="EMBL/GenBank/DDBJ databases">
        <title>Rhizobium sp. nov., an bacterium isolated from biocrust in Mu Us Desert.</title>
        <authorList>
            <person name="Lixiong L."/>
        </authorList>
    </citation>
    <scope>NUCLEOTIDE SEQUENCE [LARGE SCALE GENOMIC DNA]</scope>
    <source>
        <strain evidence="8 9">SPY-1</strain>
    </source>
</reference>
<dbReference type="Proteomes" id="UP000295238">
    <property type="component" value="Unassembled WGS sequence"/>
</dbReference>
<keyword evidence="4" id="KW-1003">Cell membrane</keyword>
<evidence type="ECO:0000256" key="2">
    <source>
        <dbReference type="ARBA" id="ARBA00010270"/>
    </source>
</evidence>
<dbReference type="AlphaFoldDB" id="A0A4R5UIW3"/>
<evidence type="ECO:0000313" key="9">
    <source>
        <dbReference type="Proteomes" id="UP000295238"/>
    </source>
</evidence>
<dbReference type="GO" id="GO:0016020">
    <property type="term" value="C:membrane"/>
    <property type="evidence" value="ECO:0007669"/>
    <property type="project" value="UniProtKB-SubCell"/>
</dbReference>
<comment type="subcellular location">
    <subcellularLocation>
        <location evidence="1">Membrane</location>
        <topology evidence="1">Single-pass membrane protein</topology>
    </subcellularLocation>
</comment>
<dbReference type="InterPro" id="IPR012413">
    <property type="entry name" value="BA14K"/>
</dbReference>
<evidence type="ECO:0000256" key="4">
    <source>
        <dbReference type="ARBA" id="ARBA00022475"/>
    </source>
</evidence>
<accession>A0A4R5UIW3</accession>
<evidence type="ECO:0000256" key="6">
    <source>
        <dbReference type="ARBA" id="ARBA00025321"/>
    </source>
</evidence>
<keyword evidence="4" id="KW-0472">Membrane</keyword>
<gene>
    <name evidence="8" type="ORF">E2F50_07620</name>
</gene>
<sequence length="246" mass="26622">MKAILLLLASLVFLVTIFMCGVFFTAYVIAEPEPHKFAHIDTPDLWTSKPVKVATEGQGYDRLAAVETTASVPASNVFEAGGMTSQQAENVQSPDVDHTVTGALKPQGVTNEADRNVVQSASAGAVDPVRAEWCYARYRSYRVEDNSYQPFSGPRRQCEAPGTEAHQAAAALPRGQGYDAAMQNPDAEEEQDQLVADRGSSMGGADVQGGSHEGWCQARYRSYRIEDNSYQPLDGGPRRACQSPFG</sequence>
<evidence type="ECO:0000256" key="3">
    <source>
        <dbReference type="ARBA" id="ARBA00020552"/>
    </source>
</evidence>
<evidence type="ECO:0000313" key="8">
    <source>
        <dbReference type="EMBL" id="TDK36778.1"/>
    </source>
</evidence>
<keyword evidence="5" id="KW-0430">Lectin</keyword>
<dbReference type="GO" id="GO:0030246">
    <property type="term" value="F:carbohydrate binding"/>
    <property type="evidence" value="ECO:0007669"/>
    <property type="project" value="UniProtKB-KW"/>
</dbReference>
<proteinExistence type="inferred from homology"/>
<evidence type="ECO:0000256" key="5">
    <source>
        <dbReference type="ARBA" id="ARBA00022734"/>
    </source>
</evidence>
<organism evidence="8 9">
    <name type="scientific">Rhizobium deserti</name>
    <dbReference type="NCBI Taxonomy" id="2547961"/>
    <lineage>
        <taxon>Bacteria</taxon>
        <taxon>Pseudomonadati</taxon>
        <taxon>Pseudomonadota</taxon>
        <taxon>Alphaproteobacteria</taxon>
        <taxon>Hyphomicrobiales</taxon>
        <taxon>Rhizobiaceae</taxon>
        <taxon>Rhizobium/Agrobacterium group</taxon>
        <taxon>Rhizobium</taxon>
    </lineage>
</organism>
<comment type="caution">
    <text evidence="8">The sequence shown here is derived from an EMBL/GenBank/DDBJ whole genome shotgun (WGS) entry which is preliminary data.</text>
</comment>
<evidence type="ECO:0000256" key="1">
    <source>
        <dbReference type="ARBA" id="ARBA00004167"/>
    </source>
</evidence>
<comment type="similarity">
    <text evidence="2">Belongs to the BA14k family.</text>
</comment>
<feature type="region of interest" description="Disordered" evidence="7">
    <location>
        <begin position="146"/>
        <end position="165"/>
    </location>
</feature>